<dbReference type="InterPro" id="IPR050957">
    <property type="entry name" value="BMP_lipoprotein"/>
</dbReference>
<gene>
    <name evidence="9" type="ORF">CHF27_001440</name>
</gene>
<dbReference type="RefSeq" id="WP_095404750.1">
    <property type="nucleotide sequence ID" value="NZ_NOJZ02000001.1"/>
</dbReference>
<evidence type="ECO:0000256" key="2">
    <source>
        <dbReference type="ARBA" id="ARBA00008610"/>
    </source>
</evidence>
<reference evidence="9 10" key="1">
    <citation type="journal article" date="2017" name="Genome Announc.">
        <title>Draft Genome Sequence of Romboutsia maritimum sp. nov. Strain CCRI-22766(T), Isolated from Coastal Estuarine Mud.</title>
        <authorList>
            <person name="Maheux A.F."/>
            <person name="Boudreau D.K."/>
            <person name="Berube E."/>
            <person name="Boissinot M."/>
            <person name="Raymond F."/>
            <person name="Brodeur S."/>
            <person name="Corbeil J."/>
            <person name="Brightwell G."/>
            <person name="Broda D."/>
            <person name="Omar R.F."/>
            <person name="Bergeron M.G."/>
        </authorList>
    </citation>
    <scope>NUCLEOTIDE SEQUENCE [LARGE SCALE GENOMIC DNA]</scope>
    <source>
        <strain evidence="9 10">CCRI-22766</strain>
    </source>
</reference>
<dbReference type="SUPFAM" id="SSF53822">
    <property type="entry name" value="Periplasmic binding protein-like I"/>
    <property type="match status" value="1"/>
</dbReference>
<evidence type="ECO:0000256" key="6">
    <source>
        <dbReference type="ARBA" id="ARBA00023288"/>
    </source>
</evidence>
<dbReference type="AlphaFoldDB" id="A0A371IWN5"/>
<evidence type="ECO:0000313" key="10">
    <source>
        <dbReference type="Proteomes" id="UP000243494"/>
    </source>
</evidence>
<evidence type="ECO:0000313" key="9">
    <source>
        <dbReference type="EMBL" id="RDY24891.1"/>
    </source>
</evidence>
<sequence>MKFKKLLSISASILLATSLLTGCSSNKEKAKKLSVAIVLGEGSINDQSFNQSTWEGLQKAKEDFGVDIKYLESKQKSDYVQNIETFVDQDIDLIVGVGYQLEDPIKEMAESYPEQKFGLIDATYKNIPKNVVPVVFKEEEGAYLAGMIAAKMTKTDNVGFIGGMTTPSIEKYHYGFKYGAVSTNKDVKIQEQYANSFSDQAKGKSIAKQMHAAGADIILAAAGDTGTGSIEAARENKKYAIGVDRDQSYLAPENVITSVLKKLNVASYNLSKELVDGKFEGGVQKVYGLKEGAIGIPENTSKHVPQDIIDYVNKQAELVKNGKVIVPRTQDEFNGAK</sequence>
<keyword evidence="4 7" id="KW-0732">Signal</keyword>
<evidence type="ECO:0000256" key="5">
    <source>
        <dbReference type="ARBA" id="ARBA00023136"/>
    </source>
</evidence>
<evidence type="ECO:0000256" key="3">
    <source>
        <dbReference type="ARBA" id="ARBA00022475"/>
    </source>
</evidence>
<comment type="similarity">
    <text evidence="2">Belongs to the BMP lipoprotein family.</text>
</comment>
<comment type="subcellular location">
    <subcellularLocation>
        <location evidence="1">Cell membrane</location>
        <topology evidence="1">Lipid-anchor</topology>
    </subcellularLocation>
</comment>
<keyword evidence="10" id="KW-1185">Reference proteome</keyword>
<dbReference type="CDD" id="cd06354">
    <property type="entry name" value="PBP1_PrnA-like"/>
    <property type="match status" value="1"/>
</dbReference>
<dbReference type="PANTHER" id="PTHR34296:SF2">
    <property type="entry name" value="ABC TRANSPORTER GUANOSINE-BINDING PROTEIN NUPN"/>
    <property type="match status" value="1"/>
</dbReference>
<dbReference type="GO" id="GO:0005886">
    <property type="term" value="C:plasma membrane"/>
    <property type="evidence" value="ECO:0007669"/>
    <property type="project" value="UniProtKB-SubCell"/>
</dbReference>
<dbReference type="Proteomes" id="UP000243494">
    <property type="component" value="Unassembled WGS sequence"/>
</dbReference>
<comment type="caution">
    <text evidence="9">The sequence shown here is derived from an EMBL/GenBank/DDBJ whole genome shotgun (WGS) entry which is preliminary data.</text>
</comment>
<feature type="signal peptide" evidence="7">
    <location>
        <begin position="1"/>
        <end position="21"/>
    </location>
</feature>
<accession>A0A371IWN5</accession>
<evidence type="ECO:0000256" key="4">
    <source>
        <dbReference type="ARBA" id="ARBA00022729"/>
    </source>
</evidence>
<name>A0A371IWN5_9FIRM</name>
<dbReference type="InterPro" id="IPR003760">
    <property type="entry name" value="PnrA-like"/>
</dbReference>
<keyword evidence="5" id="KW-0472">Membrane</keyword>
<dbReference type="EMBL" id="NOJZ02000001">
    <property type="protein sequence ID" value="RDY24891.1"/>
    <property type="molecule type" value="Genomic_DNA"/>
</dbReference>
<dbReference type="OrthoDB" id="9769871at2"/>
<organism evidence="9 10">
    <name type="scientific">Romboutsia maritimum</name>
    <dbReference type="NCBI Taxonomy" id="2020948"/>
    <lineage>
        <taxon>Bacteria</taxon>
        <taxon>Bacillati</taxon>
        <taxon>Bacillota</taxon>
        <taxon>Clostridia</taxon>
        <taxon>Peptostreptococcales</taxon>
        <taxon>Peptostreptococcaceae</taxon>
        <taxon>Romboutsia</taxon>
    </lineage>
</organism>
<keyword evidence="3" id="KW-1003">Cell membrane</keyword>
<feature type="domain" description="ABC transporter substrate-binding protein PnrA-like" evidence="8">
    <location>
        <begin position="35"/>
        <end position="329"/>
    </location>
</feature>
<protein>
    <submittedName>
        <fullName evidence="9">BMP family ABC transporter substrate-binding protein</fullName>
    </submittedName>
</protein>
<proteinExistence type="inferred from homology"/>
<dbReference type="PROSITE" id="PS51257">
    <property type="entry name" value="PROKAR_LIPOPROTEIN"/>
    <property type="match status" value="1"/>
</dbReference>
<feature type="chain" id="PRO_5038948525" evidence="7">
    <location>
        <begin position="22"/>
        <end position="337"/>
    </location>
</feature>
<evidence type="ECO:0000256" key="7">
    <source>
        <dbReference type="SAM" id="SignalP"/>
    </source>
</evidence>
<dbReference type="Pfam" id="PF02608">
    <property type="entry name" value="Bmp"/>
    <property type="match status" value="1"/>
</dbReference>
<dbReference type="Gene3D" id="3.40.50.2300">
    <property type="match status" value="2"/>
</dbReference>
<evidence type="ECO:0000259" key="8">
    <source>
        <dbReference type="Pfam" id="PF02608"/>
    </source>
</evidence>
<keyword evidence="6" id="KW-0449">Lipoprotein</keyword>
<dbReference type="InterPro" id="IPR028082">
    <property type="entry name" value="Peripla_BP_I"/>
</dbReference>
<evidence type="ECO:0000256" key="1">
    <source>
        <dbReference type="ARBA" id="ARBA00004193"/>
    </source>
</evidence>
<dbReference type="PANTHER" id="PTHR34296">
    <property type="entry name" value="TRANSCRIPTIONAL ACTIVATOR PROTEIN MED"/>
    <property type="match status" value="1"/>
</dbReference>